<feature type="compositionally biased region" description="Basic and acidic residues" evidence="1">
    <location>
        <begin position="1"/>
        <end position="13"/>
    </location>
</feature>
<accession>A0A097ELJ6</accession>
<proteinExistence type="predicted"/>
<reference evidence="2 3" key="1">
    <citation type="submission" date="2014-09" db="EMBL/GenBank/DDBJ databases">
        <title>Using Illumina technology Improving SMRT sequencing Genome Assembly by RASTools.</title>
        <authorList>
            <person name="Zhou Y."/>
            <person name="Ma T."/>
            <person name="Liu T."/>
        </authorList>
    </citation>
    <scope>NUCLEOTIDE SEQUENCE [LARGE SCALE GENOMIC DNA]</scope>
    <source>
        <strain evidence="2 3">ATCC 55669</strain>
        <plasmid evidence="3">Plasmid STP1</plasmid>
    </source>
</reference>
<dbReference type="EMBL" id="CP009572">
    <property type="protein sequence ID" value="AIT08435.1"/>
    <property type="molecule type" value="Genomic_DNA"/>
</dbReference>
<evidence type="ECO:0000313" key="2">
    <source>
        <dbReference type="EMBL" id="AIT08435.1"/>
    </source>
</evidence>
<dbReference type="HOGENOM" id="CLU_2304239_0_0_5"/>
<feature type="compositionally biased region" description="Low complexity" evidence="1">
    <location>
        <begin position="14"/>
        <end position="24"/>
    </location>
</feature>
<evidence type="ECO:0000313" key="3">
    <source>
        <dbReference type="Proteomes" id="UP000033200"/>
    </source>
</evidence>
<name>A0A097ELJ6_9SPHN</name>
<keyword evidence="2" id="KW-0614">Plasmid</keyword>
<dbReference type="KEGG" id="stax:MC45_18160"/>
<dbReference type="AlphaFoldDB" id="A0A097ELJ6"/>
<evidence type="ECO:0000256" key="1">
    <source>
        <dbReference type="SAM" id="MobiDB-lite"/>
    </source>
</evidence>
<organism evidence="2 3">
    <name type="scientific">Sphingomonas taxi</name>
    <dbReference type="NCBI Taxonomy" id="1549858"/>
    <lineage>
        <taxon>Bacteria</taxon>
        <taxon>Pseudomonadati</taxon>
        <taxon>Pseudomonadota</taxon>
        <taxon>Alphaproteobacteria</taxon>
        <taxon>Sphingomonadales</taxon>
        <taxon>Sphingomonadaceae</taxon>
        <taxon>Sphingomonas</taxon>
    </lineage>
</organism>
<protein>
    <submittedName>
        <fullName evidence="2">Uncharacterized protein</fullName>
    </submittedName>
</protein>
<dbReference type="Proteomes" id="UP000033200">
    <property type="component" value="Plasmid STP1"/>
</dbReference>
<keyword evidence="3" id="KW-1185">Reference proteome</keyword>
<geneLocation type="plasmid" evidence="2 3">
    <name>STP1</name>
</geneLocation>
<dbReference type="eggNOG" id="ENOG5031GXM">
    <property type="taxonomic scope" value="Bacteria"/>
</dbReference>
<gene>
    <name evidence="2" type="ORF">MC45_18160</name>
</gene>
<feature type="region of interest" description="Disordered" evidence="1">
    <location>
        <begin position="1"/>
        <end position="24"/>
    </location>
</feature>
<sequence>MTRIMIDDTRDPAPDLAPDRAAPPAADAHGEAALLLVESLIHGLVARSVLSVDEAIALVTVAMDARAEIVAERGEREEAQDPALALLSGISASLAFDAGG</sequence>